<proteinExistence type="inferred from homology"/>
<dbReference type="InterPro" id="IPR020103">
    <property type="entry name" value="PsdUridine_synth_cat_dom_sf"/>
</dbReference>
<comment type="function">
    <text evidence="3">Responsible for synthesis of pseudouridine from uracil.</text>
</comment>
<dbReference type="Proteomes" id="UP000509510">
    <property type="component" value="Chromosome III"/>
</dbReference>
<dbReference type="InterPro" id="IPR006145">
    <property type="entry name" value="PsdUridine_synth_RsuA/RluA"/>
</dbReference>
<comment type="catalytic activity">
    <reaction evidence="3">
        <text>a uridine in RNA = a pseudouridine in RNA</text>
        <dbReference type="Rhea" id="RHEA:48348"/>
        <dbReference type="Rhea" id="RHEA-COMP:12068"/>
        <dbReference type="Rhea" id="RHEA-COMP:12069"/>
        <dbReference type="ChEBI" id="CHEBI:65314"/>
        <dbReference type="ChEBI" id="CHEBI:65315"/>
    </reaction>
</comment>
<dbReference type="PROSITE" id="PS50889">
    <property type="entry name" value="S4"/>
    <property type="match status" value="1"/>
</dbReference>
<evidence type="ECO:0000259" key="4">
    <source>
        <dbReference type="Pfam" id="PF00849"/>
    </source>
</evidence>
<dbReference type="SUPFAM" id="SSF55120">
    <property type="entry name" value="Pseudouridine synthase"/>
    <property type="match status" value="1"/>
</dbReference>
<organism evidence="5 6">
    <name type="scientific">Talaromyces rugulosus</name>
    <name type="common">Penicillium rugulosum</name>
    <dbReference type="NCBI Taxonomy" id="121627"/>
    <lineage>
        <taxon>Eukaryota</taxon>
        <taxon>Fungi</taxon>
        <taxon>Dikarya</taxon>
        <taxon>Ascomycota</taxon>
        <taxon>Pezizomycotina</taxon>
        <taxon>Eurotiomycetes</taxon>
        <taxon>Eurotiomycetidae</taxon>
        <taxon>Eurotiales</taxon>
        <taxon>Trichocomaceae</taxon>
        <taxon>Talaromyces</taxon>
        <taxon>Talaromyces sect. Islandici</taxon>
    </lineage>
</organism>
<evidence type="ECO:0000256" key="2">
    <source>
        <dbReference type="PROSITE-ProRule" id="PRU00182"/>
    </source>
</evidence>
<dbReference type="Pfam" id="PF00849">
    <property type="entry name" value="PseudoU_synth_2"/>
    <property type="match status" value="1"/>
</dbReference>
<evidence type="ECO:0000256" key="3">
    <source>
        <dbReference type="RuleBase" id="RU362028"/>
    </source>
</evidence>
<reference evidence="6" key="1">
    <citation type="submission" date="2020-06" db="EMBL/GenBank/DDBJ databases">
        <title>A chromosome-scale genome assembly of Talaromyces rugulosus W13939.</title>
        <authorList>
            <person name="Wang B."/>
            <person name="Guo L."/>
            <person name="Ye K."/>
            <person name="Wang L."/>
        </authorList>
    </citation>
    <scope>NUCLEOTIDE SEQUENCE [LARGE SCALE GENOMIC DNA]</scope>
    <source>
        <strain evidence="6">W13939</strain>
    </source>
</reference>
<keyword evidence="3" id="KW-0413">Isomerase</keyword>
<dbReference type="GO" id="GO:0003723">
    <property type="term" value="F:RNA binding"/>
    <property type="evidence" value="ECO:0007669"/>
    <property type="project" value="UniProtKB-KW"/>
</dbReference>
<dbReference type="PROSITE" id="PS01129">
    <property type="entry name" value="PSI_RLU"/>
    <property type="match status" value="1"/>
</dbReference>
<dbReference type="GO" id="GO:0009982">
    <property type="term" value="F:pseudouridine synthase activity"/>
    <property type="evidence" value="ECO:0007669"/>
    <property type="project" value="InterPro"/>
</dbReference>
<dbReference type="RefSeq" id="XP_035344077.1">
    <property type="nucleotide sequence ID" value="XM_035488184.1"/>
</dbReference>
<dbReference type="Gene3D" id="3.30.2350.10">
    <property type="entry name" value="Pseudouridine synthase"/>
    <property type="match status" value="1"/>
</dbReference>
<dbReference type="OrthoDB" id="424794at2759"/>
<dbReference type="PANTHER" id="PTHR21600:SF40">
    <property type="entry name" value="PSEUDOURIDYLATE SYNTHASE RPUSD2"/>
    <property type="match status" value="1"/>
</dbReference>
<keyword evidence="6" id="KW-1185">Reference proteome</keyword>
<dbReference type="EC" id="5.4.99.-" evidence="3"/>
<keyword evidence="2" id="KW-0694">RNA-binding</keyword>
<sequence>MAVPPPDPVIEPPAVVVTPCNPPARYYFEGGFRRVKPYHHTYNTWCKERWRGRTLLDIFASEFRDRTIEYYKEAIEKGLVTVKGEIAGVDTIVNNGSVVSHTTHRHEPPVSDLPIGIIHEDDEMIVIDKPPGIPVHGAGRYFHNTIIEILKSERPNLVPRPCNRLDRLTSGVMFLGKTAKATEKFCKQLQARSLQKEYVARVNGRFPDGVVLCDQPIMSISPKLGLNRVRATGKDAKTKFRRLAYYPPQKANDDGSINEEDGYSIVHCLPLTGRTHQIRVHLQFLGYPISNDPIYSNLRVFGPDLGKHDDSDQKDTEIIDRLNNMGKTEMADTAAYRTHITCPPAVPPDTDPNIVEAMLAREHEAAVDRYHLRKGEKLSGGICDVCETPLYTDPGPQELIIFLHAARYSDHACSWSYKSKLPTWAIPPEGREGPTEIPEWRDPGEDEELIINNGYQSKTEDGDDTREDDIMALVHGVGVINVSQRVRNGENPEALVVE</sequence>
<evidence type="ECO:0000256" key="1">
    <source>
        <dbReference type="PIRSR" id="PIRSR606225-1"/>
    </source>
</evidence>
<evidence type="ECO:0000313" key="6">
    <source>
        <dbReference type="Proteomes" id="UP000509510"/>
    </source>
</evidence>
<dbReference type="GO" id="GO:0000455">
    <property type="term" value="P:enzyme-directed rRNA pseudouridine synthesis"/>
    <property type="evidence" value="ECO:0007669"/>
    <property type="project" value="TreeGrafter"/>
</dbReference>
<dbReference type="PANTHER" id="PTHR21600">
    <property type="entry name" value="MITOCHONDRIAL RNA PSEUDOURIDINE SYNTHASE"/>
    <property type="match status" value="1"/>
</dbReference>
<dbReference type="CDD" id="cd02557">
    <property type="entry name" value="PseudoU_synth_ScRIB2"/>
    <property type="match status" value="1"/>
</dbReference>
<comment type="similarity">
    <text evidence="3">Belongs to the pseudouridine synthase RluA family.</text>
</comment>
<dbReference type="EMBL" id="CP055900">
    <property type="protein sequence ID" value="QKX57899.1"/>
    <property type="molecule type" value="Genomic_DNA"/>
</dbReference>
<feature type="active site" evidence="1">
    <location>
        <position position="166"/>
    </location>
</feature>
<protein>
    <recommendedName>
        <fullName evidence="3">Pseudouridine synthase</fullName>
        <ecNumber evidence="3">5.4.99.-</ecNumber>
    </recommendedName>
</protein>
<dbReference type="InterPro" id="IPR050188">
    <property type="entry name" value="RluA_PseudoU_synthase"/>
</dbReference>
<gene>
    <name evidence="5" type="ORF">TRUGW13939_05019</name>
</gene>
<dbReference type="GeneID" id="55992517"/>
<name>A0A7H8QV85_TALRU</name>
<dbReference type="InterPro" id="IPR006225">
    <property type="entry name" value="PsdUridine_synth_RluC/D"/>
</dbReference>
<dbReference type="AlphaFoldDB" id="A0A7H8QV85"/>
<dbReference type="KEGG" id="trg:TRUGW13939_05019"/>
<feature type="domain" description="Pseudouridine synthase RsuA/RluA-like" evidence="4">
    <location>
        <begin position="124"/>
        <end position="283"/>
    </location>
</feature>
<accession>A0A7H8QV85</accession>
<dbReference type="NCBIfam" id="TIGR00005">
    <property type="entry name" value="rluA_subfam"/>
    <property type="match status" value="1"/>
</dbReference>
<dbReference type="InterPro" id="IPR006224">
    <property type="entry name" value="PsdUridine_synth_RluA-like_CS"/>
</dbReference>
<evidence type="ECO:0000313" key="5">
    <source>
        <dbReference type="EMBL" id="QKX57899.1"/>
    </source>
</evidence>